<keyword evidence="4" id="KW-0963">Cytoplasm</keyword>
<dbReference type="GeneID" id="85494836"/>
<evidence type="ECO:0000256" key="9">
    <source>
        <dbReference type="SAM" id="MobiDB-lite"/>
    </source>
</evidence>
<feature type="compositionally biased region" description="Low complexity" evidence="9">
    <location>
        <begin position="739"/>
        <end position="756"/>
    </location>
</feature>
<evidence type="ECO:0000256" key="4">
    <source>
        <dbReference type="ARBA" id="ARBA00022490"/>
    </source>
</evidence>
<evidence type="ECO:0000256" key="3">
    <source>
        <dbReference type="ARBA" id="ARBA00010042"/>
    </source>
</evidence>
<dbReference type="InterPro" id="IPR005635">
    <property type="entry name" value="Inner_centromere_prot_ARK-bd"/>
</dbReference>
<feature type="compositionally biased region" description="Polar residues" evidence="9">
    <location>
        <begin position="928"/>
        <end position="942"/>
    </location>
</feature>
<dbReference type="Pfam" id="PF03941">
    <property type="entry name" value="INCENP_ARK-bind"/>
    <property type="match status" value="1"/>
</dbReference>
<sequence length="1130" mass="122074">MASSSSSSPSSWPTLDAFMLDLTGRLREGGSTSLTQFETSINGDCYDWLDDYLDNIEAQGRRAPIAELMKTPSRTATAKKTRATATANKARAEQIRQFNLAHSPLTKTPAGRIPFSPLRLQDANSVAQSPSRPSRPPLKGISLVLTPMKEEAPKPAPKKRGRPKKNADVDKENAQPEDAPSKSTRSASAKATPASTATKSTKTRKGKAKKEAKVAEPEPEPEPVAEPEAAAQPEPAPEVEAESEPIPVVEEPPTLAAAMAAAEEEALAESIVVEDSFETINLEPSTEAVADEGAEAMEVDEPTPVTQHVVHVSPAKEATPPKSPSPELTKSPSPVKVVSPVKRDSPAKETSPPRPSVPTRQVRSSWLSQALGTSTVPVGHRLSTQLDPLRKSQMASSQSKRKSDADEDEIATSDKRPDKVARFDSTTATDAASGLPMSPKQFTYSRPPASAKSLPQAEVSTPANAATRLAATSVPQARMSKLQEMKERTAAAAAARQLEKAAASSSVEQASTNGGFLRNLGGFLGRSADTGNARDREAQEVAERELSRVLQELHEQDQKAEEARVAQEIEAAMAVGMEDAFEVEDFGDRAIVIDDESADEYEVNDSVTLPSLPGDNSYLDDDDDDEPMQETALSALAAAGIQIPTTTPARTPPRPQQSRIARAINSPTPAARPRGMTPTIVVSPPPKPNASKPTRTNSRAPSRATTLAQTRGVTPSRELDDEADDEDDEAYAKARKGASSRNALNSSVSSSVSTLTQAERIAGKVLGVKATPNRVKSVQAAEVAAKKDREERERRAKMREQLERKKAEDKKRREEEDRVKEEEERAKRRADEEERRRKLAHSDKIRRLKMEKAEQQKKQREAEEQKAAEKAAEEEAAALVKRRAAAAANRLSRSQSTSNLTKATASSLSKAAGTKTPATMKRLVPTPSKVTQPLNPSKTTNAKAGPSVFRVEQEESCSTSSIKAVNRPTLGPPSRTSGMGHSAAGPSNPAPVRTHAATALQQQRATLQAQLDQKALDAESENIVLPDINSEYSDSDDSDRETDFKRPKWADSPELKEALEMQASVNPDELFGPIRPLNMEELFNARVGKFRARTSSANWSGADRLTEAEEREYARRMGFKAINAPRDGGQ</sequence>
<proteinExistence type="inferred from homology"/>
<feature type="compositionally biased region" description="Polar residues" evidence="9">
    <location>
        <begin position="122"/>
        <end position="132"/>
    </location>
</feature>
<dbReference type="GO" id="GO:0005634">
    <property type="term" value="C:nucleus"/>
    <property type="evidence" value="ECO:0007669"/>
    <property type="project" value="UniProtKB-SubCell"/>
</dbReference>
<feature type="compositionally biased region" description="Polar residues" evidence="9">
    <location>
        <begin position="358"/>
        <end position="386"/>
    </location>
</feature>
<feature type="coiled-coil region" evidence="8">
    <location>
        <begin position="539"/>
        <end position="570"/>
    </location>
</feature>
<feature type="region of interest" description="Disordered" evidence="9">
    <location>
        <begin position="291"/>
        <end position="464"/>
    </location>
</feature>
<dbReference type="AlphaFoldDB" id="A0AA48L2X0"/>
<dbReference type="PANTHER" id="PTHR13142:SF1">
    <property type="entry name" value="INNER CENTROMERE PROTEIN"/>
    <property type="match status" value="1"/>
</dbReference>
<reference evidence="11" key="1">
    <citation type="journal article" date="2023" name="BMC Genomics">
        <title>Chromosome-level genome assemblies of Cutaneotrichosporon spp. (Trichosporonales, Basidiomycota) reveal imbalanced evolution between nucleotide sequences and chromosome synteny.</title>
        <authorList>
            <person name="Kobayashi Y."/>
            <person name="Kayamori A."/>
            <person name="Aoki K."/>
            <person name="Shiwa Y."/>
            <person name="Matsutani M."/>
            <person name="Fujita N."/>
            <person name="Sugita T."/>
            <person name="Iwasaki W."/>
            <person name="Tanaka N."/>
            <person name="Takashima M."/>
        </authorList>
    </citation>
    <scope>NUCLEOTIDE SEQUENCE</scope>
    <source>
        <strain evidence="11">HIS019</strain>
    </source>
</reference>
<comment type="subcellular location">
    <subcellularLocation>
        <location evidence="2">Cytoplasm</location>
        <location evidence="2">Cytoskeleton</location>
        <location evidence="2">Spindle</location>
    </subcellularLocation>
    <subcellularLocation>
        <location evidence="1">Nucleus</location>
    </subcellularLocation>
</comment>
<dbReference type="GO" id="GO:0007059">
    <property type="term" value="P:chromosome segregation"/>
    <property type="evidence" value="ECO:0007669"/>
    <property type="project" value="UniProtKB-KW"/>
</dbReference>
<dbReference type="KEGG" id="ccac:CcaHIS019_0310360"/>
<feature type="compositionally biased region" description="Low complexity" evidence="9">
    <location>
        <begin position="330"/>
        <end position="340"/>
    </location>
</feature>
<feature type="domain" description="Inner centromere protein ARK-binding" evidence="10">
    <location>
        <begin position="1027"/>
        <end position="1083"/>
    </location>
</feature>
<feature type="compositionally biased region" description="Low complexity" evidence="9">
    <location>
        <begin position="900"/>
        <end position="916"/>
    </location>
</feature>
<dbReference type="PANTHER" id="PTHR13142">
    <property type="entry name" value="INNER CENTROMERE PROTEIN"/>
    <property type="match status" value="1"/>
</dbReference>
<evidence type="ECO:0000313" key="11">
    <source>
        <dbReference type="EMBL" id="BEI90966.1"/>
    </source>
</evidence>
<gene>
    <name evidence="11" type="ORF">CcaverHIS019_0310360</name>
</gene>
<feature type="compositionally biased region" description="Basic and acidic residues" evidence="9">
    <location>
        <begin position="1041"/>
        <end position="1053"/>
    </location>
</feature>
<protein>
    <recommendedName>
        <fullName evidence="10">Inner centromere protein ARK-binding domain-containing protein</fullName>
    </recommendedName>
</protein>
<evidence type="ECO:0000313" key="12">
    <source>
        <dbReference type="Proteomes" id="UP001233271"/>
    </source>
</evidence>
<dbReference type="GO" id="GO:0005819">
    <property type="term" value="C:spindle"/>
    <property type="evidence" value="ECO:0007669"/>
    <property type="project" value="UniProtKB-SubCell"/>
</dbReference>
<name>A0AA48L2X0_9TREE</name>
<feature type="compositionally biased region" description="Low complexity" evidence="9">
    <location>
        <begin position="181"/>
        <end position="200"/>
    </location>
</feature>
<organism evidence="11 12">
    <name type="scientific">Cutaneotrichosporon cavernicola</name>
    <dbReference type="NCBI Taxonomy" id="279322"/>
    <lineage>
        <taxon>Eukaryota</taxon>
        <taxon>Fungi</taxon>
        <taxon>Dikarya</taxon>
        <taxon>Basidiomycota</taxon>
        <taxon>Agaricomycotina</taxon>
        <taxon>Tremellomycetes</taxon>
        <taxon>Trichosporonales</taxon>
        <taxon>Trichosporonaceae</taxon>
        <taxon>Cutaneotrichosporon</taxon>
    </lineage>
</organism>
<keyword evidence="5" id="KW-0159">Chromosome partition</keyword>
<evidence type="ECO:0000256" key="1">
    <source>
        <dbReference type="ARBA" id="ARBA00004123"/>
    </source>
</evidence>
<dbReference type="RefSeq" id="XP_060456231.1">
    <property type="nucleotide sequence ID" value="XM_060599548.1"/>
</dbReference>
<feature type="compositionally biased region" description="Basic and acidic residues" evidence="9">
    <location>
        <begin position="165"/>
        <end position="174"/>
    </location>
</feature>
<feature type="compositionally biased region" description="Acidic residues" evidence="9">
    <location>
        <begin position="291"/>
        <end position="301"/>
    </location>
</feature>
<feature type="region of interest" description="Disordered" evidence="9">
    <location>
        <begin position="597"/>
        <end position="1053"/>
    </location>
</feature>
<keyword evidence="6" id="KW-0206">Cytoskeleton</keyword>
<comment type="similarity">
    <text evidence="3">Belongs to the INCENP family.</text>
</comment>
<keyword evidence="7" id="KW-0539">Nucleus</keyword>
<dbReference type="Gene3D" id="6.10.250.2990">
    <property type="match status" value="1"/>
</dbReference>
<dbReference type="EMBL" id="AP028214">
    <property type="protein sequence ID" value="BEI90966.1"/>
    <property type="molecule type" value="Genomic_DNA"/>
</dbReference>
<feature type="compositionally biased region" description="Basic and acidic residues" evidence="9">
    <location>
        <begin position="784"/>
        <end position="873"/>
    </location>
</feature>
<feature type="compositionally biased region" description="Low complexity" evidence="9">
    <location>
        <begin position="244"/>
        <end position="261"/>
    </location>
</feature>
<feature type="region of interest" description="Disordered" evidence="9">
    <location>
        <begin position="121"/>
        <end position="265"/>
    </location>
</feature>
<feature type="compositionally biased region" description="Low complexity" evidence="9">
    <location>
        <begin position="993"/>
        <end position="1011"/>
    </location>
</feature>
<evidence type="ECO:0000256" key="6">
    <source>
        <dbReference type="ARBA" id="ARBA00023212"/>
    </source>
</evidence>
<evidence type="ECO:0000256" key="7">
    <source>
        <dbReference type="ARBA" id="ARBA00023242"/>
    </source>
</evidence>
<evidence type="ECO:0000256" key="5">
    <source>
        <dbReference type="ARBA" id="ARBA00022829"/>
    </source>
</evidence>
<evidence type="ECO:0000256" key="8">
    <source>
        <dbReference type="SAM" id="Coils"/>
    </source>
</evidence>
<dbReference type="Proteomes" id="UP001233271">
    <property type="component" value="Chromosome 3"/>
</dbReference>
<feature type="compositionally biased region" description="Polar residues" evidence="9">
    <location>
        <begin position="691"/>
        <end position="713"/>
    </location>
</feature>
<feature type="compositionally biased region" description="Basic and acidic residues" evidence="9">
    <location>
        <begin position="412"/>
        <end position="422"/>
    </location>
</feature>
<feature type="compositionally biased region" description="Acidic residues" evidence="9">
    <location>
        <begin position="618"/>
        <end position="628"/>
    </location>
</feature>
<accession>A0AA48L2X0</accession>
<feature type="compositionally biased region" description="Acidic residues" evidence="9">
    <location>
        <begin position="719"/>
        <end position="729"/>
    </location>
</feature>
<evidence type="ECO:0000259" key="10">
    <source>
        <dbReference type="Pfam" id="PF03941"/>
    </source>
</evidence>
<keyword evidence="12" id="KW-1185">Reference proteome</keyword>
<keyword evidence="8" id="KW-0175">Coiled coil</keyword>
<evidence type="ECO:0000256" key="2">
    <source>
        <dbReference type="ARBA" id="ARBA00004186"/>
    </source>
</evidence>